<dbReference type="InterPro" id="IPR034391">
    <property type="entry name" value="AdoMet-like_SPASM_containing"/>
</dbReference>
<keyword evidence="5" id="KW-0408">Iron</keyword>
<accession>A0A497EVG5</accession>
<evidence type="ECO:0000259" key="7">
    <source>
        <dbReference type="PROSITE" id="PS51918"/>
    </source>
</evidence>
<dbReference type="CDD" id="cd21123">
    <property type="entry name" value="SPASM_MftC-like"/>
    <property type="match status" value="1"/>
</dbReference>
<keyword evidence="4" id="KW-0479">Metal-binding</keyword>
<dbReference type="EMBL" id="QMQV01000001">
    <property type="protein sequence ID" value="RLE50720.1"/>
    <property type="molecule type" value="Genomic_DNA"/>
</dbReference>
<keyword evidence="6" id="KW-0411">Iron-sulfur</keyword>
<comment type="caution">
    <text evidence="8">The sequence shown here is derived from an EMBL/GenBank/DDBJ whole genome shotgun (WGS) entry which is preliminary data.</text>
</comment>
<organism evidence="8 9">
    <name type="scientific">Thermoproteota archaeon</name>
    <dbReference type="NCBI Taxonomy" id="2056631"/>
    <lineage>
        <taxon>Archaea</taxon>
        <taxon>Thermoproteota</taxon>
    </lineage>
</organism>
<dbReference type="GO" id="GO:0051536">
    <property type="term" value="F:iron-sulfur cluster binding"/>
    <property type="evidence" value="ECO:0007669"/>
    <property type="project" value="UniProtKB-KW"/>
</dbReference>
<evidence type="ECO:0000256" key="5">
    <source>
        <dbReference type="ARBA" id="ARBA00023004"/>
    </source>
</evidence>
<dbReference type="PANTHER" id="PTHR11228:SF7">
    <property type="entry name" value="PQQA PEPTIDE CYCLASE"/>
    <property type="match status" value="1"/>
</dbReference>
<dbReference type="InterPro" id="IPR007197">
    <property type="entry name" value="rSAM"/>
</dbReference>
<keyword evidence="2" id="KW-0004">4Fe-4S</keyword>
<dbReference type="PROSITE" id="PS51918">
    <property type="entry name" value="RADICAL_SAM"/>
    <property type="match status" value="1"/>
</dbReference>
<dbReference type="InterPro" id="IPR058240">
    <property type="entry name" value="rSAM_sf"/>
</dbReference>
<gene>
    <name evidence="8" type="ORF">DRJ31_00045</name>
</gene>
<dbReference type="GO" id="GO:0003824">
    <property type="term" value="F:catalytic activity"/>
    <property type="evidence" value="ECO:0007669"/>
    <property type="project" value="InterPro"/>
</dbReference>
<dbReference type="PANTHER" id="PTHR11228">
    <property type="entry name" value="RADICAL SAM DOMAIN PROTEIN"/>
    <property type="match status" value="1"/>
</dbReference>
<dbReference type="AlphaFoldDB" id="A0A497EVG5"/>
<dbReference type="SMART" id="SM00729">
    <property type="entry name" value="Elp3"/>
    <property type="match status" value="1"/>
</dbReference>
<dbReference type="InterPro" id="IPR050377">
    <property type="entry name" value="Radical_SAM_PqqE_MftC-like"/>
</dbReference>
<dbReference type="Pfam" id="PF13186">
    <property type="entry name" value="SPASM"/>
    <property type="match status" value="1"/>
</dbReference>
<reference evidence="8 9" key="1">
    <citation type="submission" date="2018-06" db="EMBL/GenBank/DDBJ databases">
        <title>Extensive metabolic versatility and redundancy in microbially diverse, dynamic hydrothermal sediments.</title>
        <authorList>
            <person name="Dombrowski N."/>
            <person name="Teske A."/>
            <person name="Baker B.J."/>
        </authorList>
    </citation>
    <scope>NUCLEOTIDE SEQUENCE [LARGE SCALE GENOMIC DNA]</scope>
    <source>
        <strain evidence="8">B66_G16</strain>
    </source>
</reference>
<evidence type="ECO:0000313" key="8">
    <source>
        <dbReference type="EMBL" id="RLE50720.1"/>
    </source>
</evidence>
<keyword evidence="3" id="KW-0949">S-adenosyl-L-methionine</keyword>
<evidence type="ECO:0000313" key="9">
    <source>
        <dbReference type="Proteomes" id="UP000278475"/>
    </source>
</evidence>
<comment type="cofactor">
    <cofactor evidence="1">
        <name>[4Fe-4S] cluster</name>
        <dbReference type="ChEBI" id="CHEBI:49883"/>
    </cofactor>
</comment>
<name>A0A497EVG5_9CREN</name>
<dbReference type="InterPro" id="IPR013785">
    <property type="entry name" value="Aldolase_TIM"/>
</dbReference>
<evidence type="ECO:0000256" key="2">
    <source>
        <dbReference type="ARBA" id="ARBA00022485"/>
    </source>
</evidence>
<dbReference type="NCBIfam" id="TIGR04085">
    <property type="entry name" value="rSAM_more_4Fe4S"/>
    <property type="match status" value="1"/>
</dbReference>
<protein>
    <submittedName>
        <fullName evidence="8">Radical SAM/SPASM domain-containing protein</fullName>
    </submittedName>
</protein>
<evidence type="ECO:0000256" key="4">
    <source>
        <dbReference type="ARBA" id="ARBA00022723"/>
    </source>
</evidence>
<dbReference type="InterPro" id="IPR006638">
    <property type="entry name" value="Elp3/MiaA/NifB-like_rSAM"/>
</dbReference>
<dbReference type="SFLD" id="SFLDG01387">
    <property type="entry name" value="BtrN-like_SPASM_domain_contain"/>
    <property type="match status" value="1"/>
</dbReference>
<dbReference type="GO" id="GO:0046872">
    <property type="term" value="F:metal ion binding"/>
    <property type="evidence" value="ECO:0007669"/>
    <property type="project" value="UniProtKB-KW"/>
</dbReference>
<evidence type="ECO:0000256" key="3">
    <source>
        <dbReference type="ARBA" id="ARBA00022691"/>
    </source>
</evidence>
<dbReference type="SFLD" id="SFLDG01067">
    <property type="entry name" value="SPASM/twitch_domain_containing"/>
    <property type="match status" value="2"/>
</dbReference>
<dbReference type="Proteomes" id="UP000278475">
    <property type="component" value="Unassembled WGS sequence"/>
</dbReference>
<dbReference type="SUPFAM" id="SSF102114">
    <property type="entry name" value="Radical SAM enzymes"/>
    <property type="match status" value="1"/>
</dbReference>
<dbReference type="Gene3D" id="3.20.20.70">
    <property type="entry name" value="Aldolase class I"/>
    <property type="match status" value="1"/>
</dbReference>
<sequence length="487" mass="54627">MIQMFENVVNRWSTKKIIKKLSEYCEKDGASRLEVALELYVGVRKDACLKCKLAKRFISSLIRLGGGSFGASEEQIKEKFRDKYWRKGLANVIKGLGVFGVHKPFIPGAPFQVVWDITYACNLKCKHCYANAGEKLRDELTTSEAKQVIDKLAKMGVVILAFSGGEPLVRHDFYEVAKYASDKGLYVAVATNGTLINKETSKKLKEAGVQYLQISLDGASAKTHDSFRGVNGAFERTIQGIKNAVEEGFFVSVATTATKLNYHEIPKIIELCEELNVNWFMMYNFVPTGRGRFILENDLTPDEREELLEQLWEKLKTSNVSVLSTAPQFARVALEAEDATVIPTHFYNPNLPNQLRSLSDFIGGCGAGRFYMAIKPNGDVIPCVFFPLVVGNVRKDDLEDLWLNSPVFRTLRERDILQGSCGTCPYRYVCGGCRARAFGYFNEITAPDPGCVRNLAFYNRLKAELLTETFQPIKEGKAPEPIHTTRL</sequence>
<dbReference type="GO" id="GO:0006783">
    <property type="term" value="P:heme biosynthetic process"/>
    <property type="evidence" value="ECO:0007669"/>
    <property type="project" value="TreeGrafter"/>
</dbReference>
<dbReference type="SFLD" id="SFLDG01386">
    <property type="entry name" value="main_SPASM_domain-containing"/>
    <property type="match status" value="1"/>
</dbReference>
<evidence type="ECO:0000256" key="1">
    <source>
        <dbReference type="ARBA" id="ARBA00001966"/>
    </source>
</evidence>
<feature type="domain" description="Radical SAM core" evidence="7">
    <location>
        <begin position="107"/>
        <end position="326"/>
    </location>
</feature>
<dbReference type="Pfam" id="PF04055">
    <property type="entry name" value="Radical_SAM"/>
    <property type="match status" value="1"/>
</dbReference>
<dbReference type="SFLD" id="SFLDS00029">
    <property type="entry name" value="Radical_SAM"/>
    <property type="match status" value="2"/>
</dbReference>
<evidence type="ECO:0000256" key="6">
    <source>
        <dbReference type="ARBA" id="ARBA00023014"/>
    </source>
</evidence>
<dbReference type="InterPro" id="IPR023885">
    <property type="entry name" value="4Fe4S-binding_SPASM_dom"/>
</dbReference>
<proteinExistence type="predicted"/>
<dbReference type="CDD" id="cd01335">
    <property type="entry name" value="Radical_SAM"/>
    <property type="match status" value="1"/>
</dbReference>